<evidence type="ECO:0000313" key="1">
    <source>
        <dbReference type="EMBL" id="KHJ34791.1"/>
    </source>
</evidence>
<dbReference type="AlphaFoldDB" id="A0A0B1PD18"/>
<comment type="caution">
    <text evidence="1">The sequence shown here is derived from an EMBL/GenBank/DDBJ whole genome shotgun (WGS) entry which is preliminary data.</text>
</comment>
<reference evidence="1 2" key="1">
    <citation type="journal article" date="2014" name="BMC Genomics">
        <title>Adaptive genomic structural variation in the grape powdery mildew pathogen, Erysiphe necator.</title>
        <authorList>
            <person name="Jones L."/>
            <person name="Riaz S."/>
            <person name="Morales-Cruz A."/>
            <person name="Amrine K.C."/>
            <person name="McGuire B."/>
            <person name="Gubler W.D."/>
            <person name="Walker M.A."/>
            <person name="Cantu D."/>
        </authorList>
    </citation>
    <scope>NUCLEOTIDE SEQUENCE [LARGE SCALE GENOMIC DNA]</scope>
    <source>
        <strain evidence="2">c</strain>
    </source>
</reference>
<dbReference type="EMBL" id="JNVN01000683">
    <property type="protein sequence ID" value="KHJ34791.1"/>
    <property type="molecule type" value="Genomic_DNA"/>
</dbReference>
<gene>
    <name evidence="1" type="ORF">EV44_g3306</name>
</gene>
<name>A0A0B1PD18_UNCNE</name>
<accession>A0A0B1PD18</accession>
<proteinExistence type="predicted"/>
<dbReference type="STRING" id="52586.A0A0B1PD18"/>
<protein>
    <submittedName>
        <fullName evidence="1">Uncharacterized protein</fullName>
    </submittedName>
</protein>
<dbReference type="HOGENOM" id="CLU_002055_1_1_1"/>
<dbReference type="OMA" id="KCCRITR"/>
<organism evidence="1 2">
    <name type="scientific">Uncinula necator</name>
    <name type="common">Grape powdery mildew</name>
    <dbReference type="NCBI Taxonomy" id="52586"/>
    <lineage>
        <taxon>Eukaryota</taxon>
        <taxon>Fungi</taxon>
        <taxon>Dikarya</taxon>
        <taxon>Ascomycota</taxon>
        <taxon>Pezizomycotina</taxon>
        <taxon>Leotiomycetes</taxon>
        <taxon>Erysiphales</taxon>
        <taxon>Erysiphaceae</taxon>
        <taxon>Erysiphe</taxon>
    </lineage>
</organism>
<dbReference type="Proteomes" id="UP000030854">
    <property type="component" value="Unassembled WGS sequence"/>
</dbReference>
<sequence length="262" mass="29491">MNTSTYDICLLISTGEHFGLVGMQIDDTLFLADNKIAELENLELQKVGFLAKQVEILSLKHSLIFNGCKLNKISDCIELVQKGQADRLKLVEVDAAQHQDPTIEEIKALNERLSWQINNKSRGLNYIPIDLSTAKLMVFVDGSFANNRDYSSQIGYVLTLINESLSDQFFNIQGNIIHWSSVKCCRITRSVLASELYTMVNSIDVTIAVPTTLNLITEKLNLNNIPLIVCSDSFSLYECMVKLGTTKEKRLMVDIMAIRQSY</sequence>
<evidence type="ECO:0000313" key="2">
    <source>
        <dbReference type="Proteomes" id="UP000030854"/>
    </source>
</evidence>
<keyword evidence="2" id="KW-1185">Reference proteome</keyword>